<dbReference type="EMBL" id="QSHM01000008">
    <property type="protein sequence ID" value="RHC12941.1"/>
    <property type="molecule type" value="Genomic_DNA"/>
</dbReference>
<dbReference type="InterPro" id="IPR004919">
    <property type="entry name" value="GmrSD_N"/>
</dbReference>
<dbReference type="Proteomes" id="UP000285844">
    <property type="component" value="Unassembled WGS sequence"/>
</dbReference>
<protein>
    <submittedName>
        <fullName evidence="2">DUF262 domain-containing protein</fullName>
    </submittedName>
</protein>
<dbReference type="PANTHER" id="PTHR39639">
    <property type="entry name" value="CHROMOSOME 16, WHOLE GENOME SHOTGUN SEQUENCE"/>
    <property type="match status" value="1"/>
</dbReference>
<feature type="domain" description="GmrSD restriction endonucleases N-terminal" evidence="1">
    <location>
        <begin position="33"/>
        <end position="155"/>
    </location>
</feature>
<gene>
    <name evidence="2" type="ORF">DW858_08110</name>
</gene>
<comment type="caution">
    <text evidence="2">The sequence shown here is derived from an EMBL/GenBank/DDBJ whole genome shotgun (WGS) entry which is preliminary data.</text>
</comment>
<reference evidence="2 3" key="1">
    <citation type="submission" date="2018-08" db="EMBL/GenBank/DDBJ databases">
        <title>A genome reference for cultivated species of the human gut microbiota.</title>
        <authorList>
            <person name="Zou Y."/>
            <person name="Xue W."/>
            <person name="Luo G."/>
        </authorList>
    </citation>
    <scope>NUCLEOTIDE SEQUENCE [LARGE SCALE GENOMIC DNA]</scope>
    <source>
        <strain evidence="2 3">AM37-3BH</strain>
    </source>
</reference>
<evidence type="ECO:0000313" key="3">
    <source>
        <dbReference type="Proteomes" id="UP000285844"/>
    </source>
</evidence>
<evidence type="ECO:0000313" key="2">
    <source>
        <dbReference type="EMBL" id="RHC12941.1"/>
    </source>
</evidence>
<dbReference type="PANTHER" id="PTHR39639:SF1">
    <property type="entry name" value="DUF262 DOMAIN-CONTAINING PROTEIN"/>
    <property type="match status" value="1"/>
</dbReference>
<dbReference type="RefSeq" id="WP_118362721.1">
    <property type="nucleotide sequence ID" value="NZ_QSHM01000008.1"/>
</dbReference>
<organism evidence="2 3">
    <name type="scientific">Lachnospira eligens</name>
    <dbReference type="NCBI Taxonomy" id="39485"/>
    <lineage>
        <taxon>Bacteria</taxon>
        <taxon>Bacillati</taxon>
        <taxon>Bacillota</taxon>
        <taxon>Clostridia</taxon>
        <taxon>Lachnospirales</taxon>
        <taxon>Lachnospiraceae</taxon>
        <taxon>Lachnospira</taxon>
    </lineage>
</organism>
<dbReference type="AlphaFoldDB" id="A0A413YV28"/>
<sequence>MEKRTEEKSFSLGRLDIVDLYEWHTNGKLMYETYFQRQFVWKEKDKKDLIDTIMKGYPIPAIFICDAKTNYTTLSKTYNVLDGRQRLESIFEFLDNKYEYKGKKFNQLDEDEKKSILNYNITLIQMYLEPDDTDKIKEIFKRLNKNSYNLNKMEKQSTQLVEYDYMIIAKIVSGIVQIEKIESYLDEISSLFVEEDDGEIDDYSLEEDAGNNIPSEIKELCKFERISNINKLLTTDIVFSHYDRQRQIALQYFLNIFACIIKDEIINRNVPEKLIIELSEIDKNILSEKLSKCNDACGILLGLYDEGIDSFWKNKTSFFTLIVLFARNLEKVKKISVERIKQILEEFQNSNESEWEKYNEASRQGVNDKKVRELREQILLKLLLGK</sequence>
<proteinExistence type="predicted"/>
<name>A0A413YV28_9FIRM</name>
<evidence type="ECO:0000259" key="1">
    <source>
        <dbReference type="Pfam" id="PF03235"/>
    </source>
</evidence>
<accession>A0A413YV28</accession>
<dbReference type="Pfam" id="PF03235">
    <property type="entry name" value="GmrSD_N"/>
    <property type="match status" value="1"/>
</dbReference>